<sequence length="185" mass="21701">MTEIREINNRIRLIPLNKKHEKDLFQFELENRSYFETMVPSRGDSYYLTSHFKDSLDGLLAEQMNKQGYYFVLVNKSDKIIGRLNLVKLEDQRLEVGYRIGENYIGKGFAKEALSQAIKLVKTNKWEQILIAKTTSANIGSQRVLERNGFTFLGNDKELFEWKGQIQHFVYYQFDINVDGKSDRT</sequence>
<dbReference type="PROSITE" id="PS51186">
    <property type="entry name" value="GNAT"/>
    <property type="match status" value="1"/>
</dbReference>
<dbReference type="InterPro" id="IPR000182">
    <property type="entry name" value="GNAT_dom"/>
</dbReference>
<name>A0ABS2T0N7_9BACI</name>
<feature type="domain" description="N-acetyltransferase" evidence="4">
    <location>
        <begin position="11"/>
        <end position="177"/>
    </location>
</feature>
<dbReference type="InterPro" id="IPR051531">
    <property type="entry name" value="N-acetyltransferase"/>
</dbReference>
<dbReference type="InterPro" id="IPR016181">
    <property type="entry name" value="Acyl_CoA_acyltransferase"/>
</dbReference>
<evidence type="ECO:0000313" key="5">
    <source>
        <dbReference type="EMBL" id="MBM7840042.1"/>
    </source>
</evidence>
<evidence type="ECO:0000256" key="2">
    <source>
        <dbReference type="ARBA" id="ARBA00023315"/>
    </source>
</evidence>
<keyword evidence="2 5" id="KW-0012">Acyltransferase</keyword>
<dbReference type="SUPFAM" id="SSF55729">
    <property type="entry name" value="Acyl-CoA N-acyltransferases (Nat)"/>
    <property type="match status" value="1"/>
</dbReference>
<organism evidence="5 6">
    <name type="scientific">Shouchella xiaoxiensis</name>
    <dbReference type="NCBI Taxonomy" id="766895"/>
    <lineage>
        <taxon>Bacteria</taxon>
        <taxon>Bacillati</taxon>
        <taxon>Bacillota</taxon>
        <taxon>Bacilli</taxon>
        <taxon>Bacillales</taxon>
        <taxon>Bacillaceae</taxon>
        <taxon>Shouchella</taxon>
    </lineage>
</organism>
<dbReference type="PANTHER" id="PTHR43792">
    <property type="entry name" value="GNAT FAMILY, PUTATIVE (AFU_ORTHOLOGUE AFUA_3G00765)-RELATED-RELATED"/>
    <property type="match status" value="1"/>
</dbReference>
<reference evidence="5" key="1">
    <citation type="submission" date="2021-01" db="EMBL/GenBank/DDBJ databases">
        <title>Genomic Encyclopedia of Type Strains, Phase IV (KMG-IV): sequencing the most valuable type-strain genomes for metagenomic binning, comparative biology and taxonomic classification.</title>
        <authorList>
            <person name="Goeker M."/>
        </authorList>
    </citation>
    <scope>NUCLEOTIDE SEQUENCE</scope>
    <source>
        <strain evidence="5">DSM 21943</strain>
    </source>
</reference>
<keyword evidence="6" id="KW-1185">Reference proteome</keyword>
<protein>
    <submittedName>
        <fullName evidence="5">Ribosomal-protein-alanine N-acetyltransferase</fullName>
        <ecNumber evidence="5">2.3.1.267</ecNumber>
    </submittedName>
</protein>
<dbReference type="RefSeq" id="WP_204467460.1">
    <property type="nucleotide sequence ID" value="NZ_JAFBCV010000011.1"/>
</dbReference>
<evidence type="ECO:0000259" key="4">
    <source>
        <dbReference type="PROSITE" id="PS51186"/>
    </source>
</evidence>
<dbReference type="EMBL" id="JAFBCV010000011">
    <property type="protein sequence ID" value="MBM7840042.1"/>
    <property type="molecule type" value="Genomic_DNA"/>
</dbReference>
<dbReference type="EC" id="2.3.1.267" evidence="5"/>
<dbReference type="GO" id="GO:0008999">
    <property type="term" value="F:protein-N-terminal-alanine acetyltransferase activity"/>
    <property type="evidence" value="ECO:0007669"/>
    <property type="project" value="UniProtKB-EC"/>
</dbReference>
<dbReference type="PANTHER" id="PTHR43792:SF8">
    <property type="entry name" value="[RIBOSOMAL PROTEIN US5]-ALANINE N-ACETYLTRANSFERASE"/>
    <property type="match status" value="1"/>
</dbReference>
<evidence type="ECO:0000256" key="1">
    <source>
        <dbReference type="ARBA" id="ARBA00022679"/>
    </source>
</evidence>
<keyword evidence="1 5" id="KW-0808">Transferase</keyword>
<accession>A0ABS2T0N7</accession>
<dbReference type="Pfam" id="PF13302">
    <property type="entry name" value="Acetyltransf_3"/>
    <property type="match status" value="1"/>
</dbReference>
<proteinExistence type="inferred from homology"/>
<dbReference type="Gene3D" id="3.40.630.30">
    <property type="match status" value="1"/>
</dbReference>
<dbReference type="Proteomes" id="UP001179280">
    <property type="component" value="Unassembled WGS sequence"/>
</dbReference>
<comment type="similarity">
    <text evidence="3">Belongs to the acetyltransferase family. RimJ subfamily.</text>
</comment>
<comment type="caution">
    <text evidence="5">The sequence shown here is derived from an EMBL/GenBank/DDBJ whole genome shotgun (WGS) entry which is preliminary data.</text>
</comment>
<evidence type="ECO:0000313" key="6">
    <source>
        <dbReference type="Proteomes" id="UP001179280"/>
    </source>
</evidence>
<evidence type="ECO:0000256" key="3">
    <source>
        <dbReference type="ARBA" id="ARBA00038502"/>
    </source>
</evidence>
<gene>
    <name evidence="5" type="ORF">JOC54_003322</name>
</gene>